<proteinExistence type="predicted"/>
<accession>A0A1M5A6E6</accession>
<dbReference type="Proteomes" id="UP000184287">
    <property type="component" value="Unassembled WGS sequence"/>
</dbReference>
<dbReference type="STRING" id="288992.SAMN04488522_102592"/>
<reference evidence="2" key="1">
    <citation type="submission" date="2016-11" db="EMBL/GenBank/DDBJ databases">
        <authorList>
            <person name="Varghese N."/>
            <person name="Submissions S."/>
        </authorList>
    </citation>
    <scope>NUCLEOTIDE SEQUENCE [LARGE SCALE GENOMIC DNA]</scope>
    <source>
        <strain evidence="2">DSM 16990</strain>
    </source>
</reference>
<dbReference type="EMBL" id="FQUQ01000002">
    <property type="protein sequence ID" value="SHF25402.1"/>
    <property type="molecule type" value="Genomic_DNA"/>
</dbReference>
<evidence type="ECO:0000313" key="2">
    <source>
        <dbReference type="Proteomes" id="UP000184287"/>
    </source>
</evidence>
<dbReference type="OrthoDB" id="666398at2"/>
<protein>
    <submittedName>
        <fullName evidence="1">Uncharacterized protein</fullName>
    </submittedName>
</protein>
<keyword evidence="2" id="KW-1185">Reference proteome</keyword>
<dbReference type="AlphaFoldDB" id="A0A1M5A6E6"/>
<gene>
    <name evidence="1" type="ORF">SAMN04488522_102592</name>
</gene>
<dbReference type="RefSeq" id="WP_073230591.1">
    <property type="nucleotide sequence ID" value="NZ_FQUQ01000002.1"/>
</dbReference>
<dbReference type="PROSITE" id="PS51257">
    <property type="entry name" value="PROKAR_LIPOPROTEIN"/>
    <property type="match status" value="1"/>
</dbReference>
<sequence length="175" mass="19917">MKPNHYLLLNLLIVTMILTSCKKNNIEHENDFDKSFKAWTDFKASSDNSYHYTVSTVSWTGLSTETQVTVKNGKPIQRSYLAKSVRSTPKNEVTIHEQWTEDEAKLNTHPNQFKAVTLDEIYQKAKTVWLLKKKNAKSYLETKNNGMISSCGYIEENCADDCFVGINIESIVAGL</sequence>
<organism evidence="1 2">
    <name type="scientific">Pedobacter caeni</name>
    <dbReference type="NCBI Taxonomy" id="288992"/>
    <lineage>
        <taxon>Bacteria</taxon>
        <taxon>Pseudomonadati</taxon>
        <taxon>Bacteroidota</taxon>
        <taxon>Sphingobacteriia</taxon>
        <taxon>Sphingobacteriales</taxon>
        <taxon>Sphingobacteriaceae</taxon>
        <taxon>Pedobacter</taxon>
    </lineage>
</organism>
<name>A0A1M5A6E6_9SPHI</name>
<evidence type="ECO:0000313" key="1">
    <source>
        <dbReference type="EMBL" id="SHF25402.1"/>
    </source>
</evidence>